<dbReference type="AlphaFoldDB" id="A0A1J6IM45"/>
<dbReference type="GO" id="GO:0071260">
    <property type="term" value="P:cellular response to mechanical stimulus"/>
    <property type="evidence" value="ECO:0007669"/>
    <property type="project" value="TreeGrafter"/>
</dbReference>
<organism evidence="2 3">
    <name type="scientific">Nicotiana attenuata</name>
    <name type="common">Coyote tobacco</name>
    <dbReference type="NCBI Taxonomy" id="49451"/>
    <lineage>
        <taxon>Eukaryota</taxon>
        <taxon>Viridiplantae</taxon>
        <taxon>Streptophyta</taxon>
        <taxon>Embryophyta</taxon>
        <taxon>Tracheophyta</taxon>
        <taxon>Spermatophyta</taxon>
        <taxon>Magnoliopsida</taxon>
        <taxon>eudicotyledons</taxon>
        <taxon>Gunneridae</taxon>
        <taxon>Pentapetalae</taxon>
        <taxon>asterids</taxon>
        <taxon>lamiids</taxon>
        <taxon>Solanales</taxon>
        <taxon>Solanaceae</taxon>
        <taxon>Nicotianoideae</taxon>
        <taxon>Nicotianeae</taxon>
        <taxon>Nicotiana</taxon>
    </lineage>
</organism>
<dbReference type="GO" id="GO:0016020">
    <property type="term" value="C:membrane"/>
    <property type="evidence" value="ECO:0007669"/>
    <property type="project" value="InterPro"/>
</dbReference>
<evidence type="ECO:0000313" key="2">
    <source>
        <dbReference type="EMBL" id="OIT06221.1"/>
    </source>
</evidence>
<dbReference type="PANTHER" id="PTHR13167:SF25">
    <property type="entry name" value="PIEZO-TYPE MECHANOSENSITIVE ION CHANNEL COMPONENT"/>
    <property type="match status" value="1"/>
</dbReference>
<dbReference type="EMBL" id="MJEQ01037184">
    <property type="protein sequence ID" value="OIT06221.1"/>
    <property type="molecule type" value="Genomic_DNA"/>
</dbReference>
<dbReference type="GO" id="GO:0008381">
    <property type="term" value="F:mechanosensitive monoatomic ion channel activity"/>
    <property type="evidence" value="ECO:0007669"/>
    <property type="project" value="InterPro"/>
</dbReference>
<dbReference type="GO" id="GO:0042391">
    <property type="term" value="P:regulation of membrane potential"/>
    <property type="evidence" value="ECO:0007669"/>
    <property type="project" value="TreeGrafter"/>
</dbReference>
<dbReference type="Gramene" id="OIT06221">
    <property type="protein sequence ID" value="OIT06221"/>
    <property type="gene ID" value="A4A49_01636"/>
</dbReference>
<evidence type="ECO:0000313" key="3">
    <source>
        <dbReference type="Proteomes" id="UP000187609"/>
    </source>
</evidence>
<dbReference type="InterPro" id="IPR027272">
    <property type="entry name" value="Piezo"/>
</dbReference>
<protein>
    <submittedName>
        <fullName evidence="2">Piezo-type mechanosensitive ion channel-like protein</fullName>
    </submittedName>
</protein>
<feature type="transmembrane region" description="Helical" evidence="1">
    <location>
        <begin position="205"/>
        <end position="226"/>
    </location>
</feature>
<evidence type="ECO:0000256" key="1">
    <source>
        <dbReference type="SAM" id="Phobius"/>
    </source>
</evidence>
<dbReference type="GO" id="GO:0050982">
    <property type="term" value="P:detection of mechanical stimulus"/>
    <property type="evidence" value="ECO:0007669"/>
    <property type="project" value="TreeGrafter"/>
</dbReference>
<sequence>MGSFLRGFVLPSLLLSAGLLNWSLISLVNLVSSLLLRFTAPKRGFRFKGRVLLWFVFLFSVLTVLLEVVFLIVSAILGAEWALADAWWMKLIGLMKLKSWRSPSVIYLLVLQLLAAGVTLFEIHGNRFRLAQLQDSHWEHLLSVLEQIGSCLRVSSCLFLPALQLIVGISNPSWLSLPFFICSCVGLVDLSLTSNFLGLFRWWKFLWLYAGFNICLLYFYQLPIAFPQMFYVVADYIGLYKISTNSGWQEICSGLSLLAFYYLVRSHLLQ</sequence>
<name>A0A1J6IM45_NICAT</name>
<feature type="transmembrane region" description="Helical" evidence="1">
    <location>
        <begin position="51"/>
        <end position="84"/>
    </location>
</feature>
<accession>A0A1J6IM45</accession>
<keyword evidence="3" id="KW-1185">Reference proteome</keyword>
<keyword evidence="1" id="KW-0812">Transmembrane</keyword>
<feature type="transmembrane region" description="Helical" evidence="1">
    <location>
        <begin position="104"/>
        <end position="123"/>
    </location>
</feature>
<keyword evidence="1" id="KW-0472">Membrane</keyword>
<dbReference type="OMA" id="WWAKSIG"/>
<dbReference type="STRING" id="49451.A0A1J6IM45"/>
<dbReference type="Proteomes" id="UP000187609">
    <property type="component" value="Unassembled WGS sequence"/>
</dbReference>
<gene>
    <name evidence="2" type="ORF">A4A49_01636</name>
</gene>
<feature type="transmembrane region" description="Helical" evidence="1">
    <location>
        <begin position="20"/>
        <end position="39"/>
    </location>
</feature>
<keyword evidence="1" id="KW-1133">Transmembrane helix</keyword>
<comment type="caution">
    <text evidence="2">The sequence shown here is derived from an EMBL/GenBank/DDBJ whole genome shotgun (WGS) entry which is preliminary data.</text>
</comment>
<dbReference type="GO" id="GO:0005261">
    <property type="term" value="F:monoatomic cation channel activity"/>
    <property type="evidence" value="ECO:0007669"/>
    <property type="project" value="TreeGrafter"/>
</dbReference>
<feature type="transmembrane region" description="Helical" evidence="1">
    <location>
        <begin position="246"/>
        <end position="264"/>
    </location>
</feature>
<dbReference type="PANTHER" id="PTHR13167">
    <property type="entry name" value="PIEZO-TYPE MECHANOSENSITIVE ION CHANNEL COMPONENT"/>
    <property type="match status" value="1"/>
</dbReference>
<reference evidence="2" key="1">
    <citation type="submission" date="2016-11" db="EMBL/GenBank/DDBJ databases">
        <title>The genome of Nicotiana attenuata.</title>
        <authorList>
            <person name="Xu S."/>
            <person name="Brockmoeller T."/>
            <person name="Gaquerel E."/>
            <person name="Navarro A."/>
            <person name="Kuhl H."/>
            <person name="Gase K."/>
            <person name="Ling Z."/>
            <person name="Zhou W."/>
            <person name="Kreitzer C."/>
            <person name="Stanke M."/>
            <person name="Tang H."/>
            <person name="Lyons E."/>
            <person name="Pandey P."/>
            <person name="Pandey S.P."/>
            <person name="Timmermann B."/>
            <person name="Baldwin I.T."/>
        </authorList>
    </citation>
    <scope>NUCLEOTIDE SEQUENCE [LARGE SCALE GENOMIC DNA]</scope>
    <source>
        <strain evidence="2">UT</strain>
    </source>
</reference>
<proteinExistence type="predicted"/>